<dbReference type="RefSeq" id="WP_108620126.1">
    <property type="nucleotide sequence ID" value="NZ_CP028901.1"/>
</dbReference>
<protein>
    <submittedName>
        <fullName evidence="1">Uncharacterized protein</fullName>
    </submittedName>
</protein>
<gene>
    <name evidence="1" type="ORF">DBV39_01995</name>
</gene>
<dbReference type="EMBL" id="CP028901">
    <property type="protein sequence ID" value="AWB32685.1"/>
    <property type="molecule type" value="Genomic_DNA"/>
</dbReference>
<sequence length="93" mass="10531">MQINGIDAKESFQKDFKKAPANVQEAATKAIDDLLKNPQPNKLRLHSLSGCFNPKILKIDVMPNKSWQITFEMDGSTAILRRLGTHKTIDRRP</sequence>
<dbReference type="OrthoDB" id="9154749at2"/>
<organism evidence="1 2">
    <name type="scientific">Orrella marina</name>
    <dbReference type="NCBI Taxonomy" id="2163011"/>
    <lineage>
        <taxon>Bacteria</taxon>
        <taxon>Pseudomonadati</taxon>
        <taxon>Pseudomonadota</taxon>
        <taxon>Betaproteobacteria</taxon>
        <taxon>Burkholderiales</taxon>
        <taxon>Alcaligenaceae</taxon>
        <taxon>Orrella</taxon>
    </lineage>
</organism>
<accession>A0A2R4XFW9</accession>
<evidence type="ECO:0000313" key="2">
    <source>
        <dbReference type="Proteomes" id="UP000244571"/>
    </source>
</evidence>
<dbReference type="InterPro" id="IPR035093">
    <property type="entry name" value="RelE/ParE_toxin_dom_sf"/>
</dbReference>
<name>A0A2R4XFW9_9BURK</name>
<dbReference type="KEGG" id="boz:DBV39_01995"/>
<evidence type="ECO:0000313" key="1">
    <source>
        <dbReference type="EMBL" id="AWB32685.1"/>
    </source>
</evidence>
<dbReference type="AlphaFoldDB" id="A0A2R4XFW9"/>
<dbReference type="Proteomes" id="UP000244571">
    <property type="component" value="Chromosome"/>
</dbReference>
<dbReference type="SUPFAM" id="SSF143011">
    <property type="entry name" value="RelE-like"/>
    <property type="match status" value="1"/>
</dbReference>
<dbReference type="Gene3D" id="3.30.2310.20">
    <property type="entry name" value="RelE-like"/>
    <property type="match status" value="1"/>
</dbReference>
<keyword evidence="2" id="KW-1185">Reference proteome</keyword>
<reference evidence="1 2" key="1">
    <citation type="submission" date="2018-04" db="EMBL/GenBank/DDBJ databases">
        <title>Bordetella sp. HZ20 isolated from seawater.</title>
        <authorList>
            <person name="Sun C."/>
        </authorList>
    </citation>
    <scope>NUCLEOTIDE SEQUENCE [LARGE SCALE GENOMIC DNA]</scope>
    <source>
        <strain evidence="1 2">HZ20</strain>
    </source>
</reference>
<proteinExistence type="predicted"/>